<organism evidence="1">
    <name type="scientific">marine sediment metagenome</name>
    <dbReference type="NCBI Taxonomy" id="412755"/>
    <lineage>
        <taxon>unclassified sequences</taxon>
        <taxon>metagenomes</taxon>
        <taxon>ecological metagenomes</taxon>
    </lineage>
</organism>
<dbReference type="Pfam" id="PF07813">
    <property type="entry name" value="LTXXQ"/>
    <property type="match status" value="1"/>
</dbReference>
<gene>
    <name evidence="1" type="ORF">S01H1_60219</name>
</gene>
<accession>X0W6M2</accession>
<sequence length="158" mass="18034">MLNVTAFEAWASCSRKTKGCYKGLGKKFFFKTHMVLKNQDELGLSDKQVKEIKDLKMKTKKDLIRKKAEIDLVALDIKVAMHEEQIDTGAIDKLIDQKYDLKKEKAKSLVGAYAAVKGTLTDEQKSKLKSLWKKCKKEMMQGAMMKGKMKHPMMSGKR</sequence>
<name>X0W6M2_9ZZZZ</name>
<dbReference type="GO" id="GO:0042597">
    <property type="term" value="C:periplasmic space"/>
    <property type="evidence" value="ECO:0007669"/>
    <property type="project" value="InterPro"/>
</dbReference>
<protein>
    <recommendedName>
        <fullName evidence="2">Periplasmic heavy metal sensor</fullName>
    </recommendedName>
</protein>
<evidence type="ECO:0008006" key="2">
    <source>
        <dbReference type="Google" id="ProtNLM"/>
    </source>
</evidence>
<reference evidence="1" key="1">
    <citation type="journal article" date="2014" name="Front. Microbiol.">
        <title>High frequency of phylogenetically diverse reductive dehalogenase-homologous genes in deep subseafloor sedimentary metagenomes.</title>
        <authorList>
            <person name="Kawai M."/>
            <person name="Futagami T."/>
            <person name="Toyoda A."/>
            <person name="Takaki Y."/>
            <person name="Nishi S."/>
            <person name="Hori S."/>
            <person name="Arai W."/>
            <person name="Tsubouchi T."/>
            <person name="Morono Y."/>
            <person name="Uchiyama I."/>
            <person name="Ito T."/>
            <person name="Fujiyama A."/>
            <person name="Inagaki F."/>
            <person name="Takami H."/>
        </authorList>
    </citation>
    <scope>NUCLEOTIDE SEQUENCE</scope>
    <source>
        <strain evidence="1">Expedition CK06-06</strain>
    </source>
</reference>
<proteinExistence type="predicted"/>
<dbReference type="AlphaFoldDB" id="X0W6M2"/>
<dbReference type="InterPro" id="IPR012899">
    <property type="entry name" value="LTXXQ"/>
</dbReference>
<dbReference type="EMBL" id="BARS01039440">
    <property type="protein sequence ID" value="GAG18917.1"/>
    <property type="molecule type" value="Genomic_DNA"/>
</dbReference>
<evidence type="ECO:0000313" key="1">
    <source>
        <dbReference type="EMBL" id="GAG18917.1"/>
    </source>
</evidence>
<dbReference type="Gene3D" id="1.20.120.1490">
    <property type="match status" value="1"/>
</dbReference>
<comment type="caution">
    <text evidence="1">The sequence shown here is derived from an EMBL/GenBank/DDBJ whole genome shotgun (WGS) entry which is preliminary data.</text>
</comment>